<dbReference type="SUPFAM" id="SSF46785">
    <property type="entry name" value="Winged helix' DNA-binding domain"/>
    <property type="match status" value="1"/>
</dbReference>
<evidence type="ECO:0000313" key="7">
    <source>
        <dbReference type="Proteomes" id="UP000306602"/>
    </source>
</evidence>
<dbReference type="PROSITE" id="PS50931">
    <property type="entry name" value="HTH_LYSR"/>
    <property type="match status" value="1"/>
</dbReference>
<evidence type="ECO:0000256" key="2">
    <source>
        <dbReference type="ARBA" id="ARBA00023015"/>
    </source>
</evidence>
<dbReference type="InterPro" id="IPR036390">
    <property type="entry name" value="WH_DNA-bd_sf"/>
</dbReference>
<keyword evidence="4" id="KW-0804">Transcription</keyword>
<proteinExistence type="inferred from homology"/>
<dbReference type="InterPro" id="IPR000847">
    <property type="entry name" value="LysR_HTH_N"/>
</dbReference>
<dbReference type="GO" id="GO:0000976">
    <property type="term" value="F:transcription cis-regulatory region binding"/>
    <property type="evidence" value="ECO:0007669"/>
    <property type="project" value="TreeGrafter"/>
</dbReference>
<dbReference type="CDD" id="cd05466">
    <property type="entry name" value="PBP2_LTTR_substrate"/>
    <property type="match status" value="1"/>
</dbReference>
<accession>A0A4S4NDW3</accession>
<dbReference type="Gene3D" id="3.40.190.10">
    <property type="entry name" value="Periplasmic binding protein-like II"/>
    <property type="match status" value="2"/>
</dbReference>
<name>A0A4S4NDW3_9RHOB</name>
<gene>
    <name evidence="6" type="ORF">E4Z66_08315</name>
</gene>
<dbReference type="PANTHER" id="PTHR30126">
    <property type="entry name" value="HTH-TYPE TRANSCRIPTIONAL REGULATOR"/>
    <property type="match status" value="1"/>
</dbReference>
<dbReference type="EMBL" id="SRKY01000002">
    <property type="protein sequence ID" value="THH36935.1"/>
    <property type="molecule type" value="Genomic_DNA"/>
</dbReference>
<dbReference type="FunFam" id="1.10.10.10:FF:000001">
    <property type="entry name" value="LysR family transcriptional regulator"/>
    <property type="match status" value="1"/>
</dbReference>
<protein>
    <submittedName>
        <fullName evidence="6">LysR family transcriptional regulator</fullName>
    </submittedName>
</protein>
<dbReference type="Pfam" id="PF00126">
    <property type="entry name" value="HTH_1"/>
    <property type="match status" value="1"/>
</dbReference>
<evidence type="ECO:0000256" key="1">
    <source>
        <dbReference type="ARBA" id="ARBA00009437"/>
    </source>
</evidence>
<keyword evidence="2" id="KW-0805">Transcription regulation</keyword>
<evidence type="ECO:0000259" key="5">
    <source>
        <dbReference type="PROSITE" id="PS50931"/>
    </source>
</evidence>
<dbReference type="AlphaFoldDB" id="A0A4S4NDW3"/>
<sequence>MAQITLKQIEALVQVADLGSFRRAAERLNTTQPNISARISGLETQLGRKLMDRDAGSVRLTPVGRALVARARTVLRAVDGMMQAAGDDNLFEGVLRLGATEMVVAAWLGRFLDAFRERFPGIDVALTIDLSANLSAALARRELDVALQNGPFARQTTGNYDLGRFRMIWLAAPKLGLSGRRVTAGEIAQRPILTHAKGTQPYEQLNEHFLSVSDSPVRFVSSTNISACLSMAQDGQGVACLPAVMAEEPLRAGLLDELDYVWVPESLEFWARYDAETAPSYVVQAAQIASATARALDK</sequence>
<comment type="caution">
    <text evidence="6">The sequence shown here is derived from an EMBL/GenBank/DDBJ whole genome shotgun (WGS) entry which is preliminary data.</text>
</comment>
<feature type="domain" description="HTH lysR-type" evidence="5">
    <location>
        <begin position="4"/>
        <end position="61"/>
    </location>
</feature>
<dbReference type="PANTHER" id="PTHR30126:SF77">
    <property type="entry name" value="TRANSCRIPTIONAL REGULATORY PROTEIN"/>
    <property type="match status" value="1"/>
</dbReference>
<evidence type="ECO:0000256" key="4">
    <source>
        <dbReference type="ARBA" id="ARBA00023163"/>
    </source>
</evidence>
<dbReference type="Proteomes" id="UP000306602">
    <property type="component" value="Unassembled WGS sequence"/>
</dbReference>
<dbReference type="InterPro" id="IPR036388">
    <property type="entry name" value="WH-like_DNA-bd_sf"/>
</dbReference>
<dbReference type="Gene3D" id="1.10.10.10">
    <property type="entry name" value="Winged helix-like DNA-binding domain superfamily/Winged helix DNA-binding domain"/>
    <property type="match status" value="1"/>
</dbReference>
<reference evidence="6 7" key="1">
    <citation type="submission" date="2019-04" db="EMBL/GenBank/DDBJ databases">
        <title>Shimia ponticola sp. nov., isolated from seawater.</title>
        <authorList>
            <person name="Kim Y.-O."/>
            <person name="Yoon J.-H."/>
        </authorList>
    </citation>
    <scope>NUCLEOTIDE SEQUENCE [LARGE SCALE GENOMIC DNA]</scope>
    <source>
        <strain evidence="6 7">MYP11</strain>
    </source>
</reference>
<dbReference type="Pfam" id="PF03466">
    <property type="entry name" value="LysR_substrate"/>
    <property type="match status" value="1"/>
</dbReference>
<keyword evidence="7" id="KW-1185">Reference proteome</keyword>
<comment type="similarity">
    <text evidence="1">Belongs to the LysR transcriptional regulatory family.</text>
</comment>
<evidence type="ECO:0000313" key="6">
    <source>
        <dbReference type="EMBL" id="THH36935.1"/>
    </source>
</evidence>
<dbReference type="InterPro" id="IPR005119">
    <property type="entry name" value="LysR_subst-bd"/>
</dbReference>
<dbReference type="SUPFAM" id="SSF53850">
    <property type="entry name" value="Periplasmic binding protein-like II"/>
    <property type="match status" value="1"/>
</dbReference>
<keyword evidence="3" id="KW-0238">DNA-binding</keyword>
<dbReference type="PRINTS" id="PR00039">
    <property type="entry name" value="HTHLYSR"/>
</dbReference>
<organism evidence="6 7">
    <name type="scientific">Aliishimia ponticola</name>
    <dbReference type="NCBI Taxonomy" id="2499833"/>
    <lineage>
        <taxon>Bacteria</taxon>
        <taxon>Pseudomonadati</taxon>
        <taxon>Pseudomonadota</taxon>
        <taxon>Alphaproteobacteria</taxon>
        <taxon>Rhodobacterales</taxon>
        <taxon>Paracoccaceae</taxon>
        <taxon>Aliishimia</taxon>
    </lineage>
</organism>
<dbReference type="RefSeq" id="WP_136462533.1">
    <property type="nucleotide sequence ID" value="NZ_SRKY01000002.1"/>
</dbReference>
<dbReference type="GO" id="GO:0003700">
    <property type="term" value="F:DNA-binding transcription factor activity"/>
    <property type="evidence" value="ECO:0007669"/>
    <property type="project" value="InterPro"/>
</dbReference>
<dbReference type="OrthoDB" id="9791253at2"/>
<evidence type="ECO:0000256" key="3">
    <source>
        <dbReference type="ARBA" id="ARBA00023125"/>
    </source>
</evidence>